<proteinExistence type="predicted"/>
<gene>
    <name evidence="3" type="ORF">MTO99_15695</name>
</gene>
<evidence type="ECO:0000259" key="2">
    <source>
        <dbReference type="Pfam" id="PF02517"/>
    </source>
</evidence>
<feature type="transmembrane region" description="Helical" evidence="1">
    <location>
        <begin position="105"/>
        <end position="126"/>
    </location>
</feature>
<feature type="transmembrane region" description="Helical" evidence="1">
    <location>
        <begin position="264"/>
        <end position="282"/>
    </location>
</feature>
<dbReference type="RefSeq" id="WP_243554717.1">
    <property type="nucleotide sequence ID" value="NZ_CP094528.1"/>
</dbReference>
<feature type="transmembrane region" description="Helical" evidence="1">
    <location>
        <begin position="234"/>
        <end position="252"/>
    </location>
</feature>
<keyword evidence="1" id="KW-1133">Transmembrane helix</keyword>
<name>A0ABY4C4A6_9MICO</name>
<feature type="transmembrane region" description="Helical" evidence="1">
    <location>
        <begin position="173"/>
        <end position="189"/>
    </location>
</feature>
<dbReference type="InterPro" id="IPR042150">
    <property type="entry name" value="MmRce1-like"/>
</dbReference>
<feature type="transmembrane region" description="Helical" evidence="1">
    <location>
        <begin position="26"/>
        <end position="43"/>
    </location>
</feature>
<keyword evidence="1" id="KW-0472">Membrane</keyword>
<feature type="transmembrane region" description="Helical" evidence="1">
    <location>
        <begin position="63"/>
        <end position="85"/>
    </location>
</feature>
<feature type="transmembrane region" description="Helical" evidence="1">
    <location>
        <begin position="209"/>
        <end position="227"/>
    </location>
</feature>
<keyword evidence="1" id="KW-0812">Transmembrane</keyword>
<feature type="domain" description="CAAX prenyl protease 2/Lysostaphin resistance protein A-like" evidence="2">
    <location>
        <begin position="143"/>
        <end position="247"/>
    </location>
</feature>
<dbReference type="InterPro" id="IPR003675">
    <property type="entry name" value="Rce1/LyrA-like_dom"/>
</dbReference>
<keyword evidence="3" id="KW-0482">Metalloprotease</keyword>
<organism evidence="3 4">
    <name type="scientific">Agromyces larvae</name>
    <dbReference type="NCBI Taxonomy" id="2929802"/>
    <lineage>
        <taxon>Bacteria</taxon>
        <taxon>Bacillati</taxon>
        <taxon>Actinomycetota</taxon>
        <taxon>Actinomycetes</taxon>
        <taxon>Micrococcales</taxon>
        <taxon>Microbacteriaceae</taxon>
        <taxon>Agromyces</taxon>
    </lineage>
</organism>
<dbReference type="GO" id="GO:0008237">
    <property type="term" value="F:metallopeptidase activity"/>
    <property type="evidence" value="ECO:0007669"/>
    <property type="project" value="UniProtKB-KW"/>
</dbReference>
<protein>
    <submittedName>
        <fullName evidence="3">CPBP family intramembrane metalloprotease</fullName>
    </submittedName>
</protein>
<evidence type="ECO:0000256" key="1">
    <source>
        <dbReference type="SAM" id="Phobius"/>
    </source>
</evidence>
<keyword evidence="3" id="KW-0645">Protease</keyword>
<sequence length="315" mass="34664">MTAIDHVRTGATEPVRRGIRGLISRHPLLSFFVLTNALSWIAWTPYILSNQGLGVWDFTFPGILGMLPGAYLGPITSALIVTAVADGSAGLRAWIARLWKWRVAWHWYAITLLGVPAAIILTGFAFSGGQILAPSVTAVAVYVPLLLIQMLTTGLAEEPGWRDFALPRLQRRFGPMGASWVLGPLWALWHLPLFFTEWGGWPNADWTRPATFIVFCIAFNFVMSWIFNSTGQSLPLSMLAHVSVNTFVSAVWSDMFPTLSESMTSWALAVGGSLAAVLIIALTRGRLGYRPEPQLPRVGQVDESVLVRPHDRLQA</sequence>
<feature type="transmembrane region" description="Helical" evidence="1">
    <location>
        <begin position="132"/>
        <end position="152"/>
    </location>
</feature>
<dbReference type="PANTHER" id="PTHR35797:SF1">
    <property type="entry name" value="PROTEASE"/>
    <property type="match status" value="1"/>
</dbReference>
<keyword evidence="4" id="KW-1185">Reference proteome</keyword>
<dbReference type="Proteomes" id="UP000832097">
    <property type="component" value="Chromosome"/>
</dbReference>
<dbReference type="EMBL" id="CP094528">
    <property type="protein sequence ID" value="UOE43600.1"/>
    <property type="molecule type" value="Genomic_DNA"/>
</dbReference>
<accession>A0ABY4C4A6</accession>
<reference evidence="3 4" key="1">
    <citation type="submission" date="2022-03" db="EMBL/GenBank/DDBJ databases">
        <title>Mucilaginibacter sp. isolated from the gut of Protaetia brevitarsis seulensis larvae.</title>
        <authorList>
            <person name="Won M."/>
            <person name="Kim S.-J."/>
            <person name="Kwon S.-W."/>
        </authorList>
    </citation>
    <scope>NUCLEOTIDE SEQUENCE [LARGE SCALE GENOMIC DNA]</scope>
    <source>
        <strain evidence="3 4">CFWR-12</strain>
    </source>
</reference>
<evidence type="ECO:0000313" key="4">
    <source>
        <dbReference type="Proteomes" id="UP000832097"/>
    </source>
</evidence>
<dbReference type="PANTHER" id="PTHR35797">
    <property type="entry name" value="PROTEASE-RELATED"/>
    <property type="match status" value="1"/>
</dbReference>
<evidence type="ECO:0000313" key="3">
    <source>
        <dbReference type="EMBL" id="UOE43600.1"/>
    </source>
</evidence>
<dbReference type="Pfam" id="PF02517">
    <property type="entry name" value="Rce1-like"/>
    <property type="match status" value="1"/>
</dbReference>
<keyword evidence="3" id="KW-0378">Hydrolase</keyword>